<feature type="non-terminal residue" evidence="1">
    <location>
        <position position="1"/>
    </location>
</feature>
<gene>
    <name evidence="1" type="ORF">METZ01_LOCUS272204</name>
</gene>
<evidence type="ECO:0008006" key="2">
    <source>
        <dbReference type="Google" id="ProtNLM"/>
    </source>
</evidence>
<sequence>IIYTGRSAKTDSIYQDQNLFGIDFDYSTASFRGDKNFQFQTFFVGHNSNSKLNETFFDLSSRGVRFSYPNDLWYAHASYREIGDSFDPATGFIPRNGFIRFQPTIKYKPRPESLKIVRQLEFGAELENMTNNDGKLIKQETKFHLLKIKFENGDEVSVGAKILKEYLDEDFEIVEGNVITTGDYESNGFYIKTQTSNSRKIGADITLYQGEFWTGDIKKIETKIFFNPIPGINLNGELNYNNIGLSSGNFETTLYKLIVGIYPTPKLAYYNNIQYDDISNILGLYSKVRYTIRPGSDLYLVYSNNWQNFGQGIWDHDYSTISRVSSVKINYTHRF</sequence>
<proteinExistence type="predicted"/>
<accession>A0A382K4I7</accession>
<reference evidence="1" key="1">
    <citation type="submission" date="2018-05" db="EMBL/GenBank/DDBJ databases">
        <authorList>
            <person name="Lanie J.A."/>
            <person name="Ng W.-L."/>
            <person name="Kazmierczak K.M."/>
            <person name="Andrzejewski T.M."/>
            <person name="Davidsen T.M."/>
            <person name="Wayne K.J."/>
            <person name="Tettelin H."/>
            <person name="Glass J.I."/>
            <person name="Rusch D."/>
            <person name="Podicherti R."/>
            <person name="Tsui H.-C.T."/>
            <person name="Winkler M.E."/>
        </authorList>
    </citation>
    <scope>NUCLEOTIDE SEQUENCE</scope>
</reference>
<protein>
    <recommendedName>
        <fullName evidence="2">Hydrolase</fullName>
    </recommendedName>
</protein>
<name>A0A382K4I7_9ZZZZ</name>
<evidence type="ECO:0000313" key="1">
    <source>
        <dbReference type="EMBL" id="SVC19350.1"/>
    </source>
</evidence>
<dbReference type="EMBL" id="UINC01078353">
    <property type="protein sequence ID" value="SVC19350.1"/>
    <property type="molecule type" value="Genomic_DNA"/>
</dbReference>
<dbReference type="AlphaFoldDB" id="A0A382K4I7"/>
<organism evidence="1">
    <name type="scientific">marine metagenome</name>
    <dbReference type="NCBI Taxonomy" id="408172"/>
    <lineage>
        <taxon>unclassified sequences</taxon>
        <taxon>metagenomes</taxon>
        <taxon>ecological metagenomes</taxon>
    </lineage>
</organism>